<feature type="domain" description="Succinylglutamate desuccinylase/Aspartoacylase catalytic" evidence="5">
    <location>
        <begin position="49"/>
        <end position="194"/>
    </location>
</feature>
<dbReference type="OrthoDB" id="9782876at2"/>
<evidence type="ECO:0000313" key="6">
    <source>
        <dbReference type="EMBL" id="KYJ87324.1"/>
    </source>
</evidence>
<name>A0A151CIQ6_9BACT</name>
<dbReference type="GO" id="GO:0046872">
    <property type="term" value="F:metal ion binding"/>
    <property type="evidence" value="ECO:0007669"/>
    <property type="project" value="UniProtKB-KW"/>
</dbReference>
<evidence type="ECO:0000256" key="3">
    <source>
        <dbReference type="ARBA" id="ARBA00022801"/>
    </source>
</evidence>
<organism evidence="6 7">
    <name type="scientific">Sulfurovum riftiae</name>
    <dbReference type="NCBI Taxonomy" id="1630136"/>
    <lineage>
        <taxon>Bacteria</taxon>
        <taxon>Pseudomonadati</taxon>
        <taxon>Campylobacterota</taxon>
        <taxon>Epsilonproteobacteria</taxon>
        <taxon>Campylobacterales</taxon>
        <taxon>Sulfurovaceae</taxon>
        <taxon>Sulfurovum</taxon>
    </lineage>
</organism>
<evidence type="ECO:0000259" key="5">
    <source>
        <dbReference type="Pfam" id="PF24827"/>
    </source>
</evidence>
<dbReference type="AlphaFoldDB" id="A0A151CIQ6"/>
<keyword evidence="2" id="KW-0479">Metal-binding</keyword>
<dbReference type="GO" id="GO:0016788">
    <property type="term" value="F:hydrolase activity, acting on ester bonds"/>
    <property type="evidence" value="ECO:0007669"/>
    <property type="project" value="InterPro"/>
</dbReference>
<accession>A0A151CIQ6</accession>
<evidence type="ECO:0000256" key="2">
    <source>
        <dbReference type="ARBA" id="ARBA00022723"/>
    </source>
</evidence>
<dbReference type="InterPro" id="IPR055438">
    <property type="entry name" value="AstE_AspA_cat"/>
</dbReference>
<keyword evidence="3" id="KW-0378">Hydrolase</keyword>
<evidence type="ECO:0000313" key="7">
    <source>
        <dbReference type="Proteomes" id="UP000075359"/>
    </source>
</evidence>
<dbReference type="CDD" id="cd06256">
    <property type="entry name" value="M14_ASTE_ASPA-like"/>
    <property type="match status" value="1"/>
</dbReference>
<keyword evidence="4" id="KW-0862">Zinc</keyword>
<reference evidence="6 7" key="1">
    <citation type="submission" date="2015-11" db="EMBL/GenBank/DDBJ databases">
        <title>Draft genome of Sulfurovum riftiae 1812E, a member of the Epsilonproteobacteria isolated from the tube of the deep-sea hydrothermal vent tubewom Riftia pachyptila.</title>
        <authorList>
            <person name="Vetriani C."/>
            <person name="Giovannelli D."/>
        </authorList>
    </citation>
    <scope>NUCLEOTIDE SEQUENCE [LARGE SCALE GENOMIC DNA]</scope>
    <source>
        <strain evidence="6 7">1812E</strain>
    </source>
</reference>
<protein>
    <submittedName>
        <fullName evidence="6">Peptidase M14</fullName>
    </submittedName>
</protein>
<comment type="caution">
    <text evidence="6">The sequence shown here is derived from an EMBL/GenBank/DDBJ whole genome shotgun (WGS) entry which is preliminary data.</text>
</comment>
<proteinExistence type="predicted"/>
<evidence type="ECO:0000256" key="4">
    <source>
        <dbReference type="ARBA" id="ARBA00022833"/>
    </source>
</evidence>
<dbReference type="EMBL" id="LNKT01000001">
    <property type="protein sequence ID" value="KYJ87324.1"/>
    <property type="molecule type" value="Genomic_DNA"/>
</dbReference>
<gene>
    <name evidence="6" type="ORF">AS592_09370</name>
</gene>
<comment type="cofactor">
    <cofactor evidence="1">
        <name>Zn(2+)</name>
        <dbReference type="ChEBI" id="CHEBI:29105"/>
    </cofactor>
</comment>
<dbReference type="SUPFAM" id="SSF53187">
    <property type="entry name" value="Zn-dependent exopeptidases"/>
    <property type="match status" value="1"/>
</dbReference>
<dbReference type="Gene3D" id="3.40.630.10">
    <property type="entry name" value="Zn peptidases"/>
    <property type="match status" value="1"/>
</dbReference>
<evidence type="ECO:0000256" key="1">
    <source>
        <dbReference type="ARBA" id="ARBA00001947"/>
    </source>
</evidence>
<dbReference type="STRING" id="1630136.AS592_09370"/>
<dbReference type="Pfam" id="PF24827">
    <property type="entry name" value="AstE_AspA_cat"/>
    <property type="match status" value="1"/>
</dbReference>
<sequence>MIPLLEMNEVPEGLLEIEDAAQLQKVMPHPTLLFLEGQKKQPLFVTVLLHGNEDTGLLAIQKLLRKYAEHRLPRSLIVFFGNIYAAKEGLRRLEGQPDYNRVWPGGEETGSEEGELIAKVVEKVTAQKLFASIDIHNNTGKNPHYGCINRLDHDFLYLSSLFGRTVVFFETPTGVQSLAMAEYCPAITIECGKPHLQRGTDHAAEFVDSLLHLSEFPDHVVQNEKELDVCHTVAKVTIPEAYSFSYTDADADIRLLASLEESNFSMLEEGALFAYVKEGGKARFEVYDDADRECFDEYFRIRNGEIRLKKPLMPSMITLDEHVIRQDCFCYLMERIDLKK</sequence>
<dbReference type="RefSeq" id="WP_067328083.1">
    <property type="nucleotide sequence ID" value="NZ_LNKT01000001.1"/>
</dbReference>
<dbReference type="Proteomes" id="UP000075359">
    <property type="component" value="Unassembled WGS sequence"/>
</dbReference>
<keyword evidence="7" id="KW-1185">Reference proteome</keyword>